<organism evidence="3 5">
    <name type="scientific">Trichococcus flocculiformis</name>
    <dbReference type="NCBI Taxonomy" id="82803"/>
    <lineage>
        <taxon>Bacteria</taxon>
        <taxon>Bacillati</taxon>
        <taxon>Bacillota</taxon>
        <taxon>Bacilli</taxon>
        <taxon>Lactobacillales</taxon>
        <taxon>Carnobacteriaceae</taxon>
        <taxon>Trichococcus</taxon>
    </lineage>
</organism>
<dbReference type="RefSeq" id="WP_086990731.1">
    <property type="nucleotide sequence ID" value="NZ_FJMZ01000054.1"/>
</dbReference>
<dbReference type="InterPro" id="IPR001173">
    <property type="entry name" value="Glyco_trans_2-like"/>
</dbReference>
<evidence type="ECO:0000313" key="5">
    <source>
        <dbReference type="Proteomes" id="UP000199686"/>
    </source>
</evidence>
<dbReference type="InterPro" id="IPR029044">
    <property type="entry name" value="Nucleotide-diphossugar_trans"/>
</dbReference>
<dbReference type="Proteomes" id="UP000195947">
    <property type="component" value="Unassembled WGS sequence"/>
</dbReference>
<dbReference type="Gene3D" id="3.90.550.10">
    <property type="entry name" value="Spore Coat Polysaccharide Biosynthesis Protein SpsA, Chain A"/>
    <property type="match status" value="1"/>
</dbReference>
<evidence type="ECO:0000313" key="2">
    <source>
        <dbReference type="EMBL" id="CZR03821.1"/>
    </source>
</evidence>
<reference evidence="3 5" key="2">
    <citation type="submission" date="2016-10" db="EMBL/GenBank/DDBJ databases">
        <authorList>
            <person name="Varghese N."/>
            <person name="Submissions S."/>
        </authorList>
    </citation>
    <scope>NUCLEOTIDE SEQUENCE [LARGE SCALE GENOMIC DNA]</scope>
    <source>
        <strain evidence="3 5">DSM 2094</strain>
    </source>
</reference>
<dbReference type="CDD" id="cd00761">
    <property type="entry name" value="Glyco_tranf_GTA_type"/>
    <property type="match status" value="1"/>
</dbReference>
<name>A0AB38BLL6_9LACT</name>
<evidence type="ECO:0000313" key="3">
    <source>
        <dbReference type="EMBL" id="SFI19920.1"/>
    </source>
</evidence>
<dbReference type="Proteomes" id="UP000199686">
    <property type="component" value="Unassembled WGS sequence"/>
</dbReference>
<feature type="domain" description="Glycosyltransferase 2-like" evidence="1">
    <location>
        <begin position="5"/>
        <end position="171"/>
    </location>
</feature>
<keyword evidence="2" id="KW-0808">Transferase</keyword>
<dbReference type="EMBL" id="FJMZ01000054">
    <property type="protein sequence ID" value="CZR03821.1"/>
    <property type="molecule type" value="Genomic_DNA"/>
</dbReference>
<dbReference type="GO" id="GO:0016758">
    <property type="term" value="F:hexosyltransferase activity"/>
    <property type="evidence" value="ECO:0007669"/>
    <property type="project" value="UniProtKB-ARBA"/>
</dbReference>
<keyword evidence="4" id="KW-1185">Reference proteome</keyword>
<dbReference type="EMBL" id="FOQC01000072">
    <property type="protein sequence ID" value="SFI19920.1"/>
    <property type="molecule type" value="Genomic_DNA"/>
</dbReference>
<proteinExistence type="predicted"/>
<dbReference type="SUPFAM" id="SSF53448">
    <property type="entry name" value="Nucleotide-diphospho-sugar transferases"/>
    <property type="match status" value="1"/>
</dbReference>
<sequence>MKEVSIIFPMYNVELYVKESLLSIINQTYHNFELIAVNDGSTDKTVDIFNKIIIENNTLDYKLIERNNGGLSAARNTGLEYATGKWVVFIDSDDVLHPKYLETLLHDAEKYNADLSIAIRKEVNKETLKKFSETKEGALINRSKLMRMMLSRTKFVPYCGCFLVNREILYKRGICFNEQVKFSVDQAFMWQVVDASEKITLNYSQLYNYLIRPGSIMTSSKIEQIITGLEHYSNVSRELKNLPFDSEVLVNKWKMGVLHTTAKLIDFYQFLEVKKRFEVNYRKCLWVPSIKVKILASCGLISDKLLYNIYLKL</sequence>
<dbReference type="PANTHER" id="PTHR22916">
    <property type="entry name" value="GLYCOSYLTRANSFERASE"/>
    <property type="match status" value="1"/>
</dbReference>
<accession>A0AB38BLL6</accession>
<evidence type="ECO:0000259" key="1">
    <source>
        <dbReference type="Pfam" id="PF00535"/>
    </source>
</evidence>
<dbReference type="AlphaFoldDB" id="A0AB38BLL6"/>
<evidence type="ECO:0000313" key="4">
    <source>
        <dbReference type="Proteomes" id="UP000195947"/>
    </source>
</evidence>
<protein>
    <submittedName>
        <fullName evidence="3">Glycosyltransferase involved in cell wall bisynthesis</fullName>
    </submittedName>
    <submittedName>
        <fullName evidence="2">Nucleotide-diphospho-sugar transferases</fullName>
    </submittedName>
</protein>
<reference evidence="2 4" key="1">
    <citation type="submission" date="2016-02" db="EMBL/GenBank/DDBJ databases">
        <authorList>
            <person name="Strepis N."/>
        </authorList>
    </citation>
    <scope>NUCLEOTIDE SEQUENCE [LARGE SCALE GENOMIC DNA]</scope>
    <source>
        <strain evidence="2">Trichococcus flocculiformis</strain>
    </source>
</reference>
<dbReference type="PANTHER" id="PTHR22916:SF3">
    <property type="entry name" value="UDP-GLCNAC:BETAGAL BETA-1,3-N-ACETYLGLUCOSAMINYLTRANSFERASE-LIKE PROTEIN 1"/>
    <property type="match status" value="1"/>
</dbReference>
<gene>
    <name evidence="3" type="ORF">SAMN04488507_10727</name>
    <name evidence="2" type="ORF">TFLO_2863</name>
</gene>
<dbReference type="Pfam" id="PF00535">
    <property type="entry name" value="Glycos_transf_2"/>
    <property type="match status" value="1"/>
</dbReference>
<comment type="caution">
    <text evidence="3">The sequence shown here is derived from an EMBL/GenBank/DDBJ whole genome shotgun (WGS) entry which is preliminary data.</text>
</comment>